<dbReference type="SMART" id="SM00028">
    <property type="entry name" value="TPR"/>
    <property type="match status" value="3"/>
</dbReference>
<dbReference type="SUPFAM" id="SSF48452">
    <property type="entry name" value="TPR-like"/>
    <property type="match status" value="1"/>
</dbReference>
<feature type="region of interest" description="Disordered" evidence="3">
    <location>
        <begin position="82"/>
        <end position="105"/>
    </location>
</feature>
<dbReference type="CDD" id="cd00590">
    <property type="entry name" value="RRM_SF"/>
    <property type="match status" value="1"/>
</dbReference>
<evidence type="ECO:0000256" key="1">
    <source>
        <dbReference type="PROSITE-ProRule" id="PRU00176"/>
    </source>
</evidence>
<dbReference type="Gene3D" id="1.10.8.10">
    <property type="entry name" value="DNA helicase RuvA subunit, C-terminal domain"/>
    <property type="match status" value="1"/>
</dbReference>
<dbReference type="PANTHER" id="PTHR47678">
    <property type="entry name" value="TETRATRICOPEPTIDE REPEAT PROTEIN 31"/>
    <property type="match status" value="1"/>
</dbReference>
<dbReference type="Proteomes" id="UP001460270">
    <property type="component" value="Unassembled WGS sequence"/>
</dbReference>
<keyword evidence="2" id="KW-0802">TPR repeat</keyword>
<accession>A0AAW0NWC7</accession>
<dbReference type="Gene3D" id="1.25.40.10">
    <property type="entry name" value="Tetratricopeptide repeat domain"/>
    <property type="match status" value="1"/>
</dbReference>
<dbReference type="GO" id="GO:0003723">
    <property type="term" value="F:RNA binding"/>
    <property type="evidence" value="ECO:0007669"/>
    <property type="project" value="UniProtKB-UniRule"/>
</dbReference>
<dbReference type="InterPro" id="IPR009060">
    <property type="entry name" value="UBA-like_sf"/>
</dbReference>
<protein>
    <recommendedName>
        <fullName evidence="4">RRM domain-containing protein</fullName>
    </recommendedName>
</protein>
<keyword evidence="1" id="KW-0694">RNA-binding</keyword>
<dbReference type="InterPro" id="IPR000504">
    <property type="entry name" value="RRM_dom"/>
</dbReference>
<dbReference type="EMBL" id="JBBPFD010000012">
    <property type="protein sequence ID" value="KAK7904120.1"/>
    <property type="molecule type" value="Genomic_DNA"/>
</dbReference>
<dbReference type="InterPro" id="IPR035979">
    <property type="entry name" value="RBD_domain_sf"/>
</dbReference>
<dbReference type="SMART" id="SM00360">
    <property type="entry name" value="RRM"/>
    <property type="match status" value="1"/>
</dbReference>
<dbReference type="Pfam" id="PF00076">
    <property type="entry name" value="RRM_1"/>
    <property type="match status" value="1"/>
</dbReference>
<dbReference type="InterPro" id="IPR012677">
    <property type="entry name" value="Nucleotide-bd_a/b_plait_sf"/>
</dbReference>
<organism evidence="5 6">
    <name type="scientific">Mugilogobius chulae</name>
    <name type="common">yellowstripe goby</name>
    <dbReference type="NCBI Taxonomy" id="88201"/>
    <lineage>
        <taxon>Eukaryota</taxon>
        <taxon>Metazoa</taxon>
        <taxon>Chordata</taxon>
        <taxon>Craniata</taxon>
        <taxon>Vertebrata</taxon>
        <taxon>Euteleostomi</taxon>
        <taxon>Actinopterygii</taxon>
        <taxon>Neopterygii</taxon>
        <taxon>Teleostei</taxon>
        <taxon>Neoteleostei</taxon>
        <taxon>Acanthomorphata</taxon>
        <taxon>Gobiaria</taxon>
        <taxon>Gobiiformes</taxon>
        <taxon>Gobioidei</taxon>
        <taxon>Gobiidae</taxon>
        <taxon>Gobionellinae</taxon>
        <taxon>Mugilogobius</taxon>
    </lineage>
</organism>
<evidence type="ECO:0000256" key="3">
    <source>
        <dbReference type="SAM" id="MobiDB-lite"/>
    </source>
</evidence>
<gene>
    <name evidence="5" type="ORF">WMY93_016727</name>
</gene>
<evidence type="ECO:0000313" key="6">
    <source>
        <dbReference type="Proteomes" id="UP001460270"/>
    </source>
</evidence>
<proteinExistence type="predicted"/>
<dbReference type="PROSITE" id="PS50005">
    <property type="entry name" value="TPR"/>
    <property type="match status" value="1"/>
</dbReference>
<name>A0AAW0NWC7_9GOBI</name>
<dbReference type="Pfam" id="PF13181">
    <property type="entry name" value="TPR_8"/>
    <property type="match status" value="1"/>
</dbReference>
<feature type="repeat" description="TPR" evidence="2">
    <location>
        <begin position="272"/>
        <end position="305"/>
    </location>
</feature>
<dbReference type="InterPro" id="IPR011990">
    <property type="entry name" value="TPR-like_helical_dom_sf"/>
</dbReference>
<feature type="region of interest" description="Disordered" evidence="3">
    <location>
        <begin position="134"/>
        <end position="167"/>
    </location>
</feature>
<sequence>MCVSHCPSELCARRREDVVRVSTRAPRFRENTPLMRAHETMVDLIKGNSPSSFMDILGVGIFGFMQNLEVDPDRDLIYSDDEEEDEDFNQNQSQKLKPHPQLKEIDDKEAEQIKLSLKRSKSVNQNLLRINARKCARKKKATRKGDKDQNASPEEEQGKSDSSEYEDVNEENIDYNYKVSDKSVPDLSNKLHTEDNNVKVVEEEKIVPLNIEKDKPPENINIEKSKPHINESVPEKKTKKKSKQIEKNKTTQNDTWKTETAAPVIDEYTKKSREMAAIGNRLAANGQYEMAIKCFTEAIKFNPKEYKIFGNRSFCFEKMQQYEEALSDAEISLLMEPNWIKGLFRKGKALCGLKKYYEASLAYRDVLKLDSTSQEATMELKRSQTLHLMEMGFSWTQCNNALKRHSSLEEAIEALFNGECDPTPEENGAYKLDVTQLSRADPSVQNEKKWENVVRLPSKMKPYPKENVQLPPPVIKRQGKPEVFPVWVGSLAPTVDYLTLQEVFNRAGKVFSIKMVLEHHCAFVNYTRKEDSAQAVQTLNGVVVEGVLCLCDIPVEFLQGSESPNTLRQTLTLPPV</sequence>
<dbReference type="PANTHER" id="PTHR47678:SF1">
    <property type="entry name" value="TETRATRICOPEPTIDE REPEAT PROTEIN 31"/>
    <property type="match status" value="1"/>
</dbReference>
<reference evidence="6" key="1">
    <citation type="submission" date="2024-04" db="EMBL/GenBank/DDBJ databases">
        <title>Salinicola lusitanus LLJ914,a marine bacterium isolated from the Okinawa Trough.</title>
        <authorList>
            <person name="Li J."/>
        </authorList>
    </citation>
    <scope>NUCLEOTIDE SEQUENCE [LARGE SCALE GENOMIC DNA]</scope>
</reference>
<feature type="domain" description="RRM" evidence="4">
    <location>
        <begin position="484"/>
        <end position="546"/>
    </location>
</feature>
<evidence type="ECO:0000256" key="2">
    <source>
        <dbReference type="PROSITE-ProRule" id="PRU00339"/>
    </source>
</evidence>
<dbReference type="SUPFAM" id="SSF46934">
    <property type="entry name" value="UBA-like"/>
    <property type="match status" value="1"/>
</dbReference>
<evidence type="ECO:0000313" key="5">
    <source>
        <dbReference type="EMBL" id="KAK7904120.1"/>
    </source>
</evidence>
<dbReference type="Gene3D" id="3.30.70.330">
    <property type="match status" value="1"/>
</dbReference>
<feature type="compositionally biased region" description="Basic and acidic residues" evidence="3">
    <location>
        <begin position="217"/>
        <end position="236"/>
    </location>
</feature>
<keyword evidence="6" id="KW-1185">Reference proteome</keyword>
<dbReference type="AlphaFoldDB" id="A0AAW0NWC7"/>
<feature type="region of interest" description="Disordered" evidence="3">
    <location>
        <begin position="217"/>
        <end position="253"/>
    </location>
</feature>
<dbReference type="SUPFAM" id="SSF54928">
    <property type="entry name" value="RNA-binding domain, RBD"/>
    <property type="match status" value="1"/>
</dbReference>
<evidence type="ECO:0000259" key="4">
    <source>
        <dbReference type="PROSITE" id="PS50102"/>
    </source>
</evidence>
<dbReference type="InterPro" id="IPR019734">
    <property type="entry name" value="TPR_rpt"/>
</dbReference>
<dbReference type="PROSITE" id="PS50102">
    <property type="entry name" value="RRM"/>
    <property type="match status" value="1"/>
</dbReference>
<comment type="caution">
    <text evidence="5">The sequence shown here is derived from an EMBL/GenBank/DDBJ whole genome shotgun (WGS) entry which is preliminary data.</text>
</comment>